<dbReference type="RefSeq" id="WP_191026701.1">
    <property type="nucleotide sequence ID" value="NZ_JABBXD010000018.1"/>
</dbReference>
<comment type="caution">
    <text evidence="2">The sequence shown here is derived from an EMBL/GenBank/DDBJ whole genome shotgun (WGS) entry which is preliminary data.</text>
</comment>
<dbReference type="Proteomes" id="UP000624419">
    <property type="component" value="Unassembled WGS sequence"/>
</dbReference>
<sequence>MTSKDTMSSSKASRATKKHVYASKRSDATFVTLSPKPLKNETVEKVNARGGWRIRPSVRGKRHLKEVPLKIRGETVQVEVHAAEAQMSRILELTELFAQSGELDHFLSMAEEHAEHSLMEFKRSVKARNYSPAQYELVQALNTIEKKVTDFPLVTPKQATQLLGMFASSNPSRDIGKLVKENKLLGFSFGEAKVLQLPAFQIDDKKLKVWPPVHRLCELLSGLNDWAVYDWLTSDNDDLGTTPADALKRSELYDDLLDVAGLFLNENKHAHLSFSVKEDSKGE</sequence>
<proteinExistence type="predicted"/>
<dbReference type="EMBL" id="JABBXD010000018">
    <property type="protein sequence ID" value="MBD3587667.1"/>
    <property type="molecule type" value="Genomic_DNA"/>
</dbReference>
<evidence type="ECO:0000313" key="2">
    <source>
        <dbReference type="EMBL" id="MBD3587667.1"/>
    </source>
</evidence>
<evidence type="ECO:0000313" key="3">
    <source>
        <dbReference type="Proteomes" id="UP000624419"/>
    </source>
</evidence>
<organism evidence="2 3">
    <name type="scientific">Salinimonas profundi</name>
    <dbReference type="NCBI Taxonomy" id="2729140"/>
    <lineage>
        <taxon>Bacteria</taxon>
        <taxon>Pseudomonadati</taxon>
        <taxon>Pseudomonadota</taxon>
        <taxon>Gammaproteobacteria</taxon>
        <taxon>Alteromonadales</taxon>
        <taxon>Alteromonadaceae</taxon>
        <taxon>Alteromonas/Salinimonas group</taxon>
        <taxon>Salinimonas</taxon>
    </lineage>
</organism>
<evidence type="ECO:0000256" key="1">
    <source>
        <dbReference type="SAM" id="MobiDB-lite"/>
    </source>
</evidence>
<protein>
    <submittedName>
        <fullName evidence="2">Uncharacterized protein</fullName>
    </submittedName>
</protein>
<accession>A0ABR8LTB5</accession>
<name>A0ABR8LTB5_9ALTE</name>
<feature type="compositionally biased region" description="Polar residues" evidence="1">
    <location>
        <begin position="1"/>
        <end position="13"/>
    </location>
</feature>
<keyword evidence="3" id="KW-1185">Reference proteome</keyword>
<feature type="region of interest" description="Disordered" evidence="1">
    <location>
        <begin position="1"/>
        <end position="20"/>
    </location>
</feature>
<reference evidence="2 3" key="1">
    <citation type="submission" date="2020-04" db="EMBL/GenBank/DDBJ databases">
        <title>Salinimonas sp. HHU 13199.</title>
        <authorList>
            <person name="Cui X."/>
            <person name="Zhang D."/>
        </authorList>
    </citation>
    <scope>NUCLEOTIDE SEQUENCE [LARGE SCALE GENOMIC DNA]</scope>
    <source>
        <strain evidence="2 3">HHU 13199</strain>
    </source>
</reference>
<gene>
    <name evidence="2" type="ORF">HHX48_18165</name>
</gene>